<name>A0A0C9YQ40_9AGAM</name>
<dbReference type="AlphaFoldDB" id="A0A0C9YQ40"/>
<evidence type="ECO:0000256" key="1">
    <source>
        <dbReference type="SAM" id="MobiDB-lite"/>
    </source>
</evidence>
<organism evidence="2 3">
    <name type="scientific">Pisolithus microcarpus 441</name>
    <dbReference type="NCBI Taxonomy" id="765257"/>
    <lineage>
        <taxon>Eukaryota</taxon>
        <taxon>Fungi</taxon>
        <taxon>Dikarya</taxon>
        <taxon>Basidiomycota</taxon>
        <taxon>Agaricomycotina</taxon>
        <taxon>Agaricomycetes</taxon>
        <taxon>Agaricomycetidae</taxon>
        <taxon>Boletales</taxon>
        <taxon>Sclerodermatineae</taxon>
        <taxon>Pisolithaceae</taxon>
        <taxon>Pisolithus</taxon>
    </lineage>
</organism>
<keyword evidence="3" id="KW-1185">Reference proteome</keyword>
<gene>
    <name evidence="2" type="ORF">PISMIDRAFT_200907</name>
</gene>
<reference evidence="3" key="2">
    <citation type="submission" date="2015-01" db="EMBL/GenBank/DDBJ databases">
        <title>Evolutionary Origins and Diversification of the Mycorrhizal Mutualists.</title>
        <authorList>
            <consortium name="DOE Joint Genome Institute"/>
            <consortium name="Mycorrhizal Genomics Consortium"/>
            <person name="Kohler A."/>
            <person name="Kuo A."/>
            <person name="Nagy L.G."/>
            <person name="Floudas D."/>
            <person name="Copeland A."/>
            <person name="Barry K.W."/>
            <person name="Cichocki N."/>
            <person name="Veneault-Fourrey C."/>
            <person name="LaButti K."/>
            <person name="Lindquist E.A."/>
            <person name="Lipzen A."/>
            <person name="Lundell T."/>
            <person name="Morin E."/>
            <person name="Murat C."/>
            <person name="Riley R."/>
            <person name="Ohm R."/>
            <person name="Sun H."/>
            <person name="Tunlid A."/>
            <person name="Henrissat B."/>
            <person name="Grigoriev I.V."/>
            <person name="Hibbett D.S."/>
            <person name="Martin F."/>
        </authorList>
    </citation>
    <scope>NUCLEOTIDE SEQUENCE [LARGE SCALE GENOMIC DNA]</scope>
    <source>
        <strain evidence="3">441</strain>
    </source>
</reference>
<sequence>MGPNDSGARFHDYKFGHRPACSAAVFLEAKFSFRSVAQQMNRQERSDKHCPRLAEHSSLNFGTATESRLKHQESAVNAKPTAQATSWERL</sequence>
<protein>
    <submittedName>
        <fullName evidence="2">Uncharacterized protein</fullName>
    </submittedName>
</protein>
<feature type="region of interest" description="Disordered" evidence="1">
    <location>
        <begin position="40"/>
        <end position="90"/>
    </location>
</feature>
<evidence type="ECO:0000313" key="2">
    <source>
        <dbReference type="EMBL" id="KIK27175.1"/>
    </source>
</evidence>
<accession>A0A0C9YQ40</accession>
<feature type="compositionally biased region" description="Basic and acidic residues" evidence="1">
    <location>
        <begin position="42"/>
        <end position="55"/>
    </location>
</feature>
<dbReference type="Proteomes" id="UP000054018">
    <property type="component" value="Unassembled WGS sequence"/>
</dbReference>
<proteinExistence type="predicted"/>
<feature type="compositionally biased region" description="Polar residues" evidence="1">
    <location>
        <begin position="57"/>
        <end position="66"/>
    </location>
</feature>
<reference evidence="2 3" key="1">
    <citation type="submission" date="2014-04" db="EMBL/GenBank/DDBJ databases">
        <authorList>
            <consortium name="DOE Joint Genome Institute"/>
            <person name="Kuo A."/>
            <person name="Kohler A."/>
            <person name="Costa M.D."/>
            <person name="Nagy L.G."/>
            <person name="Floudas D."/>
            <person name="Copeland A."/>
            <person name="Barry K.W."/>
            <person name="Cichocki N."/>
            <person name="Veneault-Fourrey C."/>
            <person name="LaButti K."/>
            <person name="Lindquist E.A."/>
            <person name="Lipzen A."/>
            <person name="Lundell T."/>
            <person name="Morin E."/>
            <person name="Murat C."/>
            <person name="Sun H."/>
            <person name="Tunlid A."/>
            <person name="Henrissat B."/>
            <person name="Grigoriev I.V."/>
            <person name="Hibbett D.S."/>
            <person name="Martin F."/>
            <person name="Nordberg H.P."/>
            <person name="Cantor M.N."/>
            <person name="Hua S.X."/>
        </authorList>
    </citation>
    <scope>NUCLEOTIDE SEQUENCE [LARGE SCALE GENOMIC DNA]</scope>
    <source>
        <strain evidence="2 3">441</strain>
    </source>
</reference>
<feature type="compositionally biased region" description="Polar residues" evidence="1">
    <location>
        <begin position="80"/>
        <end position="90"/>
    </location>
</feature>
<dbReference type="EMBL" id="KN833697">
    <property type="protein sequence ID" value="KIK27175.1"/>
    <property type="molecule type" value="Genomic_DNA"/>
</dbReference>
<evidence type="ECO:0000313" key="3">
    <source>
        <dbReference type="Proteomes" id="UP000054018"/>
    </source>
</evidence>
<dbReference type="HOGENOM" id="CLU_2441686_0_0_1"/>